<dbReference type="Gene3D" id="1.10.287.560">
    <property type="entry name" value="Histidine kinase CheA-like, homodimeric domain"/>
    <property type="match status" value="1"/>
</dbReference>
<dbReference type="InterPro" id="IPR004358">
    <property type="entry name" value="Sig_transdc_His_kin-like_C"/>
</dbReference>
<dbReference type="Gene3D" id="3.40.50.2300">
    <property type="match status" value="1"/>
</dbReference>
<dbReference type="PANTHER" id="PTHR43395:SF1">
    <property type="entry name" value="CHEMOTAXIS PROTEIN CHEA"/>
    <property type="match status" value="1"/>
</dbReference>
<dbReference type="PROSITE" id="PS50110">
    <property type="entry name" value="RESPONSE_REGULATORY"/>
    <property type="match status" value="1"/>
</dbReference>
<dbReference type="EMBL" id="DF820459">
    <property type="protein sequence ID" value="GAK52728.1"/>
    <property type="molecule type" value="Genomic_DNA"/>
</dbReference>
<dbReference type="SMART" id="SM00448">
    <property type="entry name" value="REC"/>
    <property type="match status" value="1"/>
</dbReference>
<dbReference type="GO" id="GO:0000155">
    <property type="term" value="F:phosphorelay sensor kinase activity"/>
    <property type="evidence" value="ECO:0007669"/>
    <property type="project" value="InterPro"/>
</dbReference>
<dbReference type="SMART" id="SM01231">
    <property type="entry name" value="H-kinase_dim"/>
    <property type="match status" value="1"/>
</dbReference>
<dbReference type="Pfam" id="PF01584">
    <property type="entry name" value="CheW"/>
    <property type="match status" value="2"/>
</dbReference>
<dbReference type="FunFam" id="3.30.565.10:FF:000016">
    <property type="entry name" value="Chemotaxis protein CheA, putative"/>
    <property type="match status" value="1"/>
</dbReference>
<dbReference type="InterPro" id="IPR037006">
    <property type="entry name" value="CheA-like_homodim_sf"/>
</dbReference>
<dbReference type="CDD" id="cd00088">
    <property type="entry name" value="HPT"/>
    <property type="match status" value="1"/>
</dbReference>
<proteinExistence type="predicted"/>
<evidence type="ECO:0000256" key="7">
    <source>
        <dbReference type="PROSITE-ProRule" id="PRU00169"/>
    </source>
</evidence>
<evidence type="ECO:0000256" key="9">
    <source>
        <dbReference type="SAM" id="MobiDB-lite"/>
    </source>
</evidence>
<dbReference type="Pfam" id="PF02895">
    <property type="entry name" value="H-kinase_dim"/>
    <property type="match status" value="1"/>
</dbReference>
<feature type="domain" description="CheW-like" evidence="12">
    <location>
        <begin position="606"/>
        <end position="737"/>
    </location>
</feature>
<dbReference type="PROSITE" id="PS50851">
    <property type="entry name" value="CHEW"/>
    <property type="match status" value="2"/>
</dbReference>
<evidence type="ECO:0000256" key="5">
    <source>
        <dbReference type="ARBA" id="ARBA00022777"/>
    </source>
</evidence>
<dbReference type="SUPFAM" id="SSF47384">
    <property type="entry name" value="Homodimeric domain of signal transducing histidine kinase"/>
    <property type="match status" value="1"/>
</dbReference>
<dbReference type="CDD" id="cd00731">
    <property type="entry name" value="CheA_reg"/>
    <property type="match status" value="1"/>
</dbReference>
<feature type="domain" description="HPt" evidence="13">
    <location>
        <begin position="2"/>
        <end position="110"/>
    </location>
</feature>
<dbReference type="SMART" id="SM00387">
    <property type="entry name" value="HATPase_c"/>
    <property type="match status" value="1"/>
</dbReference>
<dbReference type="InterPro" id="IPR003594">
    <property type="entry name" value="HATPase_dom"/>
</dbReference>
<dbReference type="PROSITE" id="PS50894">
    <property type="entry name" value="HPT"/>
    <property type="match status" value="1"/>
</dbReference>
<dbReference type="SUPFAM" id="SSF52172">
    <property type="entry name" value="CheY-like"/>
    <property type="match status" value="1"/>
</dbReference>
<feature type="domain" description="Histidine kinase" evidence="10">
    <location>
        <begin position="233"/>
        <end position="438"/>
    </location>
</feature>
<dbReference type="Pfam" id="PF00072">
    <property type="entry name" value="Response_reg"/>
    <property type="match status" value="1"/>
</dbReference>
<keyword evidence="3 7" id="KW-0597">Phosphoprotein</keyword>
<dbReference type="Proteomes" id="UP000030700">
    <property type="component" value="Unassembled WGS sequence"/>
</dbReference>
<dbReference type="PROSITE" id="PS50109">
    <property type="entry name" value="HIS_KIN"/>
    <property type="match status" value="1"/>
</dbReference>
<feature type="modified residue" description="4-aspartylphosphate" evidence="7">
    <location>
        <position position="806"/>
    </location>
</feature>
<keyword evidence="5" id="KW-0418">Kinase</keyword>
<evidence type="ECO:0000259" key="10">
    <source>
        <dbReference type="PROSITE" id="PS50109"/>
    </source>
</evidence>
<feature type="domain" description="CheW-like" evidence="12">
    <location>
        <begin position="440"/>
        <end position="580"/>
    </location>
</feature>
<feature type="coiled-coil region" evidence="8">
    <location>
        <begin position="575"/>
        <end position="602"/>
    </location>
</feature>
<dbReference type="STRING" id="1499966.U14_03984"/>
<dbReference type="GO" id="GO:0005737">
    <property type="term" value="C:cytoplasm"/>
    <property type="evidence" value="ECO:0007669"/>
    <property type="project" value="InterPro"/>
</dbReference>
<dbReference type="Gene3D" id="2.30.30.40">
    <property type="entry name" value="SH3 Domains"/>
    <property type="match status" value="1"/>
</dbReference>
<evidence type="ECO:0000313" key="15">
    <source>
        <dbReference type="Proteomes" id="UP000030700"/>
    </source>
</evidence>
<name>A0A0S6VZL5_9BACT</name>
<dbReference type="HOGENOM" id="CLU_000650_5_2_0"/>
<dbReference type="Gene3D" id="3.30.565.10">
    <property type="entry name" value="Histidine kinase-like ATPase, C-terminal domain"/>
    <property type="match status" value="1"/>
</dbReference>
<accession>A0A0S6VZL5</accession>
<organism evidence="14">
    <name type="scientific">Candidatus Moduliflexus flocculans</name>
    <dbReference type="NCBI Taxonomy" id="1499966"/>
    <lineage>
        <taxon>Bacteria</taxon>
        <taxon>Candidatus Moduliflexota</taxon>
        <taxon>Candidatus Moduliflexia</taxon>
        <taxon>Candidatus Moduliflexales</taxon>
        <taxon>Candidatus Moduliflexaceae</taxon>
    </lineage>
</organism>
<dbReference type="Pfam" id="PF02518">
    <property type="entry name" value="HATPase_c"/>
    <property type="match status" value="1"/>
</dbReference>
<dbReference type="SUPFAM" id="SSF55874">
    <property type="entry name" value="ATPase domain of HSP90 chaperone/DNA topoisomerase II/histidine kinase"/>
    <property type="match status" value="1"/>
</dbReference>
<keyword evidence="4" id="KW-0808">Transferase</keyword>
<dbReference type="SUPFAM" id="SSF50341">
    <property type="entry name" value="CheW-like"/>
    <property type="match status" value="2"/>
</dbReference>
<evidence type="ECO:0000313" key="14">
    <source>
        <dbReference type="EMBL" id="GAK52728.1"/>
    </source>
</evidence>
<dbReference type="AlphaFoldDB" id="A0A0S6VZL5"/>
<keyword evidence="8" id="KW-0175">Coiled coil</keyword>
<dbReference type="CDD" id="cd16916">
    <property type="entry name" value="HATPase_CheA-like"/>
    <property type="match status" value="1"/>
</dbReference>
<evidence type="ECO:0000256" key="2">
    <source>
        <dbReference type="ARBA" id="ARBA00012438"/>
    </source>
</evidence>
<evidence type="ECO:0000256" key="1">
    <source>
        <dbReference type="ARBA" id="ARBA00000085"/>
    </source>
</evidence>
<evidence type="ECO:0000256" key="3">
    <source>
        <dbReference type="ARBA" id="ARBA00022553"/>
    </source>
</evidence>
<keyword evidence="15" id="KW-1185">Reference proteome</keyword>
<dbReference type="InterPro" id="IPR004105">
    <property type="entry name" value="CheA-like_dim"/>
</dbReference>
<evidence type="ECO:0000259" key="13">
    <source>
        <dbReference type="PROSITE" id="PS50894"/>
    </source>
</evidence>
<sequence>MAASKLDLVLRDFLVESQENLQRLDQNLVRLEEEPENLDLLADVFRTIHSIKGSAGFLALSHLEELAHATEEVLSKARSGEMRLEARQMTCVLHAIDSIRAILASLEQTGTEGTQSFQFIIEHLRLISAGQNPPVGNHEGCPEAVAATPPAAESAPVPAPQIAHPSPLPQHQAAGKVEDASEKHPEAAEDVRIRVNVAILDHLMNLTGELVLARNQVVRKASDSRDPTWQPIAQQLHHVVSDLQETMLKARMQEIRQVFGLFPRLVHDTSHQHGKQVQLRMEGEKTELDRTLIEGLKEPLIHLIRNAIDHGIETPETRRQQGKPAAGTISIRAYHESGQVMITVSEDGAGIDVERIRQQALAQGLIAPHQAESISDHALLEMIFRPGFSTAKTVTNISGRGVGMDVVKRHINQMGGTIEIATTPGQGTTFHIRLPMTLAIISGLLVSAHDRQFVIPQRNLEELVRLDQEQSHEHAIYQLAGAEVYQLRGELLPIVRLTNILQLPPRELTEDDNPHIVVLSAGERRFGLFVENVRDTEEIVVKPLGRHIRQVACYDGATILGDGDVALILNIRGLFAAARFHLEEMQQRAEQLQTRAAQPSQNEEQRQTIVLFTAGPNECYGVPLAFVERIETFPAASIETSGGQEVLQYRGEVLPLMRLEPLLHLSAPPPSASLSLLVFSIEKEIGLVVQRVINTVEISTQIDTKRFQQKGVLGSTIVNGLAVLVLDIHGLIELAYPSWYQQLLVSKLTEEERRQTRVLLVEDSKFFMNIEQSYLTSAGYQVLTALHGQEALDLLEQQPVDVVVTDIDMPYCNGYELTQAIKSRAEWQHIPVMAVTALSGEEDRRKGMAVGIDEYKIKLDREEVLRALEQLILRTRKRGDVR</sequence>
<feature type="region of interest" description="Disordered" evidence="9">
    <location>
        <begin position="148"/>
        <end position="179"/>
    </location>
</feature>
<gene>
    <name evidence="14" type="ORF">U14_03984</name>
</gene>
<evidence type="ECO:0000256" key="8">
    <source>
        <dbReference type="SAM" id="Coils"/>
    </source>
</evidence>
<dbReference type="InterPro" id="IPR036890">
    <property type="entry name" value="HATPase_C_sf"/>
</dbReference>
<dbReference type="Gene3D" id="2.40.50.180">
    <property type="entry name" value="CheA-289, Domain 4"/>
    <property type="match status" value="1"/>
</dbReference>
<dbReference type="Pfam" id="PF01627">
    <property type="entry name" value="Hpt"/>
    <property type="match status" value="1"/>
</dbReference>
<evidence type="ECO:0000259" key="12">
    <source>
        <dbReference type="PROSITE" id="PS50851"/>
    </source>
</evidence>
<dbReference type="InterPro" id="IPR036641">
    <property type="entry name" value="HPT_dom_sf"/>
</dbReference>
<evidence type="ECO:0000256" key="4">
    <source>
        <dbReference type="ARBA" id="ARBA00022679"/>
    </source>
</evidence>
<dbReference type="Gene3D" id="1.20.120.160">
    <property type="entry name" value="HPT domain"/>
    <property type="match status" value="1"/>
</dbReference>
<feature type="domain" description="Response regulatory" evidence="11">
    <location>
        <begin position="757"/>
        <end position="873"/>
    </location>
</feature>
<feature type="modified residue" description="Phosphohistidine" evidence="6">
    <location>
        <position position="49"/>
    </location>
</feature>
<dbReference type="PANTHER" id="PTHR43395">
    <property type="entry name" value="SENSOR HISTIDINE KINASE CHEA"/>
    <property type="match status" value="1"/>
</dbReference>
<dbReference type="SMART" id="SM00073">
    <property type="entry name" value="HPT"/>
    <property type="match status" value="1"/>
</dbReference>
<dbReference type="InterPro" id="IPR005467">
    <property type="entry name" value="His_kinase_dom"/>
</dbReference>
<dbReference type="InterPro" id="IPR036097">
    <property type="entry name" value="HisK_dim/P_sf"/>
</dbReference>
<dbReference type="InterPro" id="IPR036061">
    <property type="entry name" value="CheW-like_dom_sf"/>
</dbReference>
<dbReference type="EC" id="2.7.13.3" evidence="2"/>
<dbReference type="GO" id="GO:0006935">
    <property type="term" value="P:chemotaxis"/>
    <property type="evidence" value="ECO:0007669"/>
    <property type="project" value="InterPro"/>
</dbReference>
<dbReference type="InterPro" id="IPR051315">
    <property type="entry name" value="Bact_Chemotaxis_CheA"/>
</dbReference>
<protein>
    <recommendedName>
        <fullName evidence="2">histidine kinase</fullName>
        <ecNumber evidence="2">2.7.13.3</ecNumber>
    </recommendedName>
</protein>
<dbReference type="InterPro" id="IPR008207">
    <property type="entry name" value="Sig_transdc_His_kin_Hpt_dom"/>
</dbReference>
<dbReference type="InterPro" id="IPR002545">
    <property type="entry name" value="CheW-lke_dom"/>
</dbReference>
<dbReference type="InterPro" id="IPR011006">
    <property type="entry name" value="CheY-like_superfamily"/>
</dbReference>
<dbReference type="PRINTS" id="PR00344">
    <property type="entry name" value="BCTRLSENSOR"/>
</dbReference>
<evidence type="ECO:0000259" key="11">
    <source>
        <dbReference type="PROSITE" id="PS50110"/>
    </source>
</evidence>
<evidence type="ECO:0000256" key="6">
    <source>
        <dbReference type="PROSITE-ProRule" id="PRU00110"/>
    </source>
</evidence>
<dbReference type="InterPro" id="IPR001789">
    <property type="entry name" value="Sig_transdc_resp-reg_receiver"/>
</dbReference>
<dbReference type="CDD" id="cd17546">
    <property type="entry name" value="REC_hyHK_CKI1_RcsC-like"/>
    <property type="match status" value="1"/>
</dbReference>
<comment type="catalytic activity">
    <reaction evidence="1">
        <text>ATP + protein L-histidine = ADP + protein N-phospho-L-histidine.</text>
        <dbReference type="EC" id="2.7.13.3"/>
    </reaction>
</comment>
<dbReference type="SUPFAM" id="SSF47226">
    <property type="entry name" value="Histidine-containing phosphotransfer domain, HPT domain"/>
    <property type="match status" value="1"/>
</dbReference>
<reference evidence="14" key="1">
    <citation type="journal article" date="2015" name="PeerJ">
        <title>First genomic representation of candidate bacterial phylum KSB3 points to enhanced environmental sensing as a trigger of wastewater bulking.</title>
        <authorList>
            <person name="Sekiguchi Y."/>
            <person name="Ohashi A."/>
            <person name="Parks D.H."/>
            <person name="Yamauchi T."/>
            <person name="Tyson G.W."/>
            <person name="Hugenholtz P."/>
        </authorList>
    </citation>
    <scope>NUCLEOTIDE SEQUENCE [LARGE SCALE GENOMIC DNA]</scope>
</reference>
<dbReference type="SMART" id="SM00260">
    <property type="entry name" value="CheW"/>
    <property type="match status" value="2"/>
</dbReference>